<feature type="non-terminal residue" evidence="3">
    <location>
        <position position="160"/>
    </location>
</feature>
<evidence type="ECO:0000259" key="2">
    <source>
        <dbReference type="Pfam" id="PF05205"/>
    </source>
</evidence>
<sequence>MPAQTPTQLVDEFKKSGEFDRLRRDLLTSFRNGQGMSTLVGRVEEITKKKLASEEKLQHTAEALAVRELMQELERYPLVDRAIEEVPALTDPSFSASLRQHLGYILHGERDALESIRISGNATASPDARMLGGTDDQRAQDHVPSHTQNGLDALPTVMDG</sequence>
<evidence type="ECO:0000256" key="1">
    <source>
        <dbReference type="SAM" id="MobiDB-lite"/>
    </source>
</evidence>
<proteinExistence type="predicted"/>
<name>A0A4R0RR52_9APHY</name>
<reference evidence="3 4" key="1">
    <citation type="submission" date="2018-11" db="EMBL/GenBank/DDBJ databases">
        <title>Genome assembly of Steccherinum ochraceum LE-BIN_3174, the white-rot fungus of the Steccherinaceae family (The Residual Polyporoid clade, Polyporales, Basidiomycota).</title>
        <authorList>
            <person name="Fedorova T.V."/>
            <person name="Glazunova O.A."/>
            <person name="Landesman E.O."/>
            <person name="Moiseenko K.V."/>
            <person name="Psurtseva N.V."/>
            <person name="Savinova O.S."/>
            <person name="Shakhova N.V."/>
            <person name="Tyazhelova T.V."/>
            <person name="Vasina D.V."/>
        </authorList>
    </citation>
    <scope>NUCLEOTIDE SEQUENCE [LARGE SCALE GENOMIC DNA]</scope>
    <source>
        <strain evidence="3 4">LE-BIN_3174</strain>
    </source>
</reference>
<feature type="region of interest" description="Disordered" evidence="1">
    <location>
        <begin position="123"/>
        <end position="160"/>
    </location>
</feature>
<evidence type="ECO:0000313" key="3">
    <source>
        <dbReference type="EMBL" id="TCD71271.1"/>
    </source>
</evidence>
<dbReference type="Pfam" id="PF05205">
    <property type="entry name" value="COMPASS-Shg1"/>
    <property type="match status" value="1"/>
</dbReference>
<accession>A0A4R0RR52</accession>
<feature type="domain" description="BOD1/SHG1" evidence="2">
    <location>
        <begin position="8"/>
        <end position="101"/>
    </location>
</feature>
<gene>
    <name evidence="3" type="ORF">EIP91_011042</name>
</gene>
<dbReference type="STRING" id="92696.A0A4R0RR52"/>
<organism evidence="3 4">
    <name type="scientific">Steccherinum ochraceum</name>
    <dbReference type="NCBI Taxonomy" id="92696"/>
    <lineage>
        <taxon>Eukaryota</taxon>
        <taxon>Fungi</taxon>
        <taxon>Dikarya</taxon>
        <taxon>Basidiomycota</taxon>
        <taxon>Agaricomycotina</taxon>
        <taxon>Agaricomycetes</taxon>
        <taxon>Polyporales</taxon>
        <taxon>Steccherinaceae</taxon>
        <taxon>Steccherinum</taxon>
    </lineage>
</organism>
<protein>
    <recommendedName>
        <fullName evidence="2">BOD1/SHG1 domain-containing protein</fullName>
    </recommendedName>
</protein>
<feature type="compositionally biased region" description="Basic and acidic residues" evidence="1">
    <location>
        <begin position="135"/>
        <end position="144"/>
    </location>
</feature>
<dbReference type="InterPro" id="IPR055264">
    <property type="entry name" value="BOD1/SHG1_dom"/>
</dbReference>
<dbReference type="OrthoDB" id="5579731at2759"/>
<dbReference type="Proteomes" id="UP000292702">
    <property type="component" value="Unassembled WGS sequence"/>
</dbReference>
<evidence type="ECO:0000313" key="4">
    <source>
        <dbReference type="Proteomes" id="UP000292702"/>
    </source>
</evidence>
<comment type="caution">
    <text evidence="3">The sequence shown here is derived from an EMBL/GenBank/DDBJ whole genome shotgun (WGS) entry which is preliminary data.</text>
</comment>
<dbReference type="EMBL" id="RWJN01000007">
    <property type="protein sequence ID" value="TCD71271.1"/>
    <property type="molecule type" value="Genomic_DNA"/>
</dbReference>
<dbReference type="AlphaFoldDB" id="A0A4R0RR52"/>
<keyword evidence="4" id="KW-1185">Reference proteome</keyword>